<accession>A0A0A9EIK8</accession>
<sequence>MQEFHTILTEISLVHIRIEKNSSIPNRSKMENFDARHVNVLVPATSRVSCCLTSYHTRKMLKYLFHDSRMLREHIIILVSMSNAVT</sequence>
<dbReference type="AlphaFoldDB" id="A0A0A9EIK8"/>
<proteinExistence type="predicted"/>
<reference evidence="1" key="2">
    <citation type="journal article" date="2015" name="Data Brief">
        <title>Shoot transcriptome of the giant reed, Arundo donax.</title>
        <authorList>
            <person name="Barrero R.A."/>
            <person name="Guerrero F.D."/>
            <person name="Moolhuijzen P."/>
            <person name="Goolsby J.A."/>
            <person name="Tidwell J."/>
            <person name="Bellgard S.E."/>
            <person name="Bellgard M.I."/>
        </authorList>
    </citation>
    <scope>NUCLEOTIDE SEQUENCE</scope>
    <source>
        <tissue evidence="1">Shoot tissue taken approximately 20 cm above the soil surface</tissue>
    </source>
</reference>
<evidence type="ECO:0000313" key="1">
    <source>
        <dbReference type="EMBL" id="JAE00555.1"/>
    </source>
</evidence>
<dbReference type="EMBL" id="GBRH01197341">
    <property type="protein sequence ID" value="JAE00555.1"/>
    <property type="molecule type" value="Transcribed_RNA"/>
</dbReference>
<organism evidence="1">
    <name type="scientific">Arundo donax</name>
    <name type="common">Giant reed</name>
    <name type="synonym">Donax arundinaceus</name>
    <dbReference type="NCBI Taxonomy" id="35708"/>
    <lineage>
        <taxon>Eukaryota</taxon>
        <taxon>Viridiplantae</taxon>
        <taxon>Streptophyta</taxon>
        <taxon>Embryophyta</taxon>
        <taxon>Tracheophyta</taxon>
        <taxon>Spermatophyta</taxon>
        <taxon>Magnoliopsida</taxon>
        <taxon>Liliopsida</taxon>
        <taxon>Poales</taxon>
        <taxon>Poaceae</taxon>
        <taxon>PACMAD clade</taxon>
        <taxon>Arundinoideae</taxon>
        <taxon>Arundineae</taxon>
        <taxon>Arundo</taxon>
    </lineage>
</organism>
<reference evidence="1" key="1">
    <citation type="submission" date="2014-09" db="EMBL/GenBank/DDBJ databases">
        <authorList>
            <person name="Magalhaes I.L.F."/>
            <person name="Oliveira U."/>
            <person name="Santos F.R."/>
            <person name="Vidigal T.H.D.A."/>
            <person name="Brescovit A.D."/>
            <person name="Santos A.J."/>
        </authorList>
    </citation>
    <scope>NUCLEOTIDE SEQUENCE</scope>
    <source>
        <tissue evidence="1">Shoot tissue taken approximately 20 cm above the soil surface</tissue>
    </source>
</reference>
<name>A0A0A9EIK8_ARUDO</name>
<protein>
    <submittedName>
        <fullName evidence="1">Uncharacterized protein</fullName>
    </submittedName>
</protein>